<dbReference type="InterPro" id="IPR001623">
    <property type="entry name" value="DnaJ_domain"/>
</dbReference>
<evidence type="ECO:0000256" key="2">
    <source>
        <dbReference type="SAM" id="Coils"/>
    </source>
</evidence>
<dbReference type="PANTHER" id="PTHR43096:SF10">
    <property type="entry name" value="CHAPERONE PROTEIN DNAJ A6, CHLOROPLASTIC"/>
    <property type="match status" value="1"/>
</dbReference>
<keyword evidence="5" id="KW-1185">Reference proteome</keyword>
<dbReference type="GO" id="GO:0042026">
    <property type="term" value="P:protein refolding"/>
    <property type="evidence" value="ECO:0007669"/>
    <property type="project" value="TreeGrafter"/>
</dbReference>
<dbReference type="RefSeq" id="WP_068555863.1">
    <property type="nucleotide sequence ID" value="NZ_LOEE01000028.1"/>
</dbReference>
<evidence type="ECO:0000313" key="5">
    <source>
        <dbReference type="Proteomes" id="UP000070456"/>
    </source>
</evidence>
<dbReference type="PATRIC" id="fig|520762.4.peg.1417"/>
<keyword evidence="2" id="KW-0175">Coiled coil</keyword>
<dbReference type="Pfam" id="PF00226">
    <property type="entry name" value="DnaJ"/>
    <property type="match status" value="1"/>
</dbReference>
<dbReference type="SMART" id="SM00271">
    <property type="entry name" value="DnaJ"/>
    <property type="match status" value="1"/>
</dbReference>
<dbReference type="AlphaFoldDB" id="A0A140L6Z0"/>
<dbReference type="SUPFAM" id="SSF46565">
    <property type="entry name" value="Chaperone J-domain"/>
    <property type="match status" value="1"/>
</dbReference>
<proteinExistence type="predicted"/>
<dbReference type="InterPro" id="IPR018253">
    <property type="entry name" value="DnaJ_domain_CS"/>
</dbReference>
<dbReference type="PROSITE" id="PS00636">
    <property type="entry name" value="DNAJ_1"/>
    <property type="match status" value="1"/>
</dbReference>
<dbReference type="PRINTS" id="PR00625">
    <property type="entry name" value="JDOMAIN"/>
</dbReference>
<comment type="caution">
    <text evidence="4">The sequence shown here is derived from an EMBL/GenBank/DDBJ whole genome shotgun (WGS) entry which is preliminary data.</text>
</comment>
<dbReference type="Proteomes" id="UP000070456">
    <property type="component" value="Unassembled WGS sequence"/>
</dbReference>
<reference evidence="4 5" key="1">
    <citation type="submission" date="2015-12" db="EMBL/GenBank/DDBJ databases">
        <title>Draft genome sequence of the thermoanaerobe Thermotalea metallivorans, an isolate from the runoff channel of the Great Artesian Basin, Australia.</title>
        <authorList>
            <person name="Patel B.K."/>
        </authorList>
    </citation>
    <scope>NUCLEOTIDE SEQUENCE [LARGE SCALE GENOMIC DNA]</scope>
    <source>
        <strain evidence="4 5">B2-1</strain>
    </source>
</reference>
<dbReference type="Gene3D" id="1.10.287.110">
    <property type="entry name" value="DnaJ domain"/>
    <property type="match status" value="1"/>
</dbReference>
<dbReference type="CDD" id="cd06257">
    <property type="entry name" value="DnaJ"/>
    <property type="match status" value="1"/>
</dbReference>
<dbReference type="SUPFAM" id="SSF48452">
    <property type="entry name" value="TPR-like"/>
    <property type="match status" value="1"/>
</dbReference>
<dbReference type="Gene3D" id="1.25.40.1040">
    <property type="match status" value="1"/>
</dbReference>
<evidence type="ECO:0000259" key="3">
    <source>
        <dbReference type="PROSITE" id="PS50076"/>
    </source>
</evidence>
<organism evidence="4 5">
    <name type="scientific">Thermotalea metallivorans</name>
    <dbReference type="NCBI Taxonomy" id="520762"/>
    <lineage>
        <taxon>Bacteria</taxon>
        <taxon>Bacillati</taxon>
        <taxon>Bacillota</taxon>
        <taxon>Clostridia</taxon>
        <taxon>Peptostreptococcales</taxon>
        <taxon>Thermotaleaceae</taxon>
        <taxon>Thermotalea</taxon>
    </lineage>
</organism>
<name>A0A140L6Z0_9FIRM</name>
<dbReference type="GO" id="GO:0051082">
    <property type="term" value="F:unfolded protein binding"/>
    <property type="evidence" value="ECO:0007669"/>
    <property type="project" value="TreeGrafter"/>
</dbReference>
<dbReference type="OrthoDB" id="129696at2"/>
<sequence length="416" mass="50437">MLNFGFRKRKKQKEKIEDYYKILGTRANAGPEKIREKYMEKVRAFPPETHPEEFQAVRRAYETLRDPVKRKQYDLQRKYGDKIEKIMERVWMYLYFKDFKKAEELLNEVKNMDPDNLSIHLMLANVALFQNDMEGFYRRMDTVMDMAKEDEKDAVIAIKIKMLMEVERFEEALDVLERDKVGIKDMWQYKQMRASILGELGRYNDLWNLLQEMIPSLESQQAKDIDIFIAWINTAIELTKWGEISKIQNRIRKLWNTVEDEDDRQMIREDLTWEMEGYVEAARFREAQIFVDLLCYMDPKNHELRERKKEIERTAKLDMELERMARDQEIFPVVYVEAMKLFFRTYASKEMLDSFMDSLPHDIMKDFAHMDEEIAGSILRVKKKYPMVYKTFQKEWEEIFKIRTEGLNREARRRLR</sequence>
<gene>
    <name evidence="4" type="primary">dnaJ1</name>
    <name evidence="4" type="ORF">AN619_12730</name>
</gene>
<evidence type="ECO:0000313" key="4">
    <source>
        <dbReference type="EMBL" id="KXG76315.1"/>
    </source>
</evidence>
<feature type="coiled-coil region" evidence="2">
    <location>
        <begin position="159"/>
        <end position="186"/>
    </location>
</feature>
<dbReference type="GO" id="GO:0006260">
    <property type="term" value="P:DNA replication"/>
    <property type="evidence" value="ECO:0007669"/>
    <property type="project" value="UniProtKB-KW"/>
</dbReference>
<dbReference type="STRING" id="520762.AN619_12730"/>
<protein>
    <submittedName>
        <fullName evidence="4">Chaperone protein DnaJ 1</fullName>
    </submittedName>
</protein>
<accession>A0A140L6Z0</accession>
<dbReference type="PROSITE" id="PS50076">
    <property type="entry name" value="DNAJ_2"/>
    <property type="match status" value="1"/>
</dbReference>
<evidence type="ECO:0000256" key="1">
    <source>
        <dbReference type="ARBA" id="ARBA00022705"/>
    </source>
</evidence>
<dbReference type="InterPro" id="IPR011990">
    <property type="entry name" value="TPR-like_helical_dom_sf"/>
</dbReference>
<dbReference type="PANTHER" id="PTHR43096">
    <property type="entry name" value="DNAJ HOMOLOG 1, MITOCHONDRIAL-RELATED"/>
    <property type="match status" value="1"/>
</dbReference>
<dbReference type="EMBL" id="LOEE01000028">
    <property type="protein sequence ID" value="KXG76315.1"/>
    <property type="molecule type" value="Genomic_DNA"/>
</dbReference>
<dbReference type="InterPro" id="IPR036869">
    <property type="entry name" value="J_dom_sf"/>
</dbReference>
<feature type="domain" description="J" evidence="3">
    <location>
        <begin position="18"/>
        <end position="77"/>
    </location>
</feature>
<keyword evidence="1" id="KW-0235">DNA replication</keyword>
<dbReference type="GO" id="GO:0005737">
    <property type="term" value="C:cytoplasm"/>
    <property type="evidence" value="ECO:0007669"/>
    <property type="project" value="TreeGrafter"/>
</dbReference>